<keyword evidence="3" id="KW-1185">Reference proteome</keyword>
<dbReference type="Pfam" id="PF10098">
    <property type="entry name" value="DUF2336"/>
    <property type="match status" value="1"/>
</dbReference>
<gene>
    <name evidence="2" type="ORF">QGN17_07655</name>
</gene>
<sequence>MSVPQPSSPFAPSGASPSGPLPSGEALLSAAHGAEALLGDRVAAAGIELARPPSFGIDDEMRARSGQLIRATIDATELALRTAEPMLNDGPTGELGERFIAAGLLSRSGIAAAALLRAEEHRLAAALVRGAGEIEGPGAQRLDPIGGEFAAESFAVRAAEAARIERTGDPLLPLHDVPAEDRHALFWQVAACLADRALAQGGEEAVVHRAAGAAVSRALAAIDDGEGIAPAAMRLAHRVDGARQLDDALLAGTLAAGRVASLAGMLAVRVGIPFDDARAMLTDAARFAVLLRACEVERGIAAAMVLALALALDRGFGADPADHAATLVEGYNALTVERARAEVRRARLEPHYRDALAALTGR</sequence>
<accession>A0ABT6MZY2</accession>
<protein>
    <submittedName>
        <fullName evidence="2">DUF2336 domain-containing protein</fullName>
    </submittedName>
</protein>
<dbReference type="Proteomes" id="UP001160625">
    <property type="component" value="Unassembled WGS sequence"/>
</dbReference>
<reference evidence="2" key="1">
    <citation type="submission" date="2023-04" db="EMBL/GenBank/DDBJ databases">
        <title>Sphingomonas sp. MAHUQ-71 isolated from rice field.</title>
        <authorList>
            <person name="Huq M.A."/>
        </authorList>
    </citation>
    <scope>NUCLEOTIDE SEQUENCE</scope>
    <source>
        <strain evidence="2">MAHUQ-71</strain>
    </source>
</reference>
<feature type="region of interest" description="Disordered" evidence="1">
    <location>
        <begin position="1"/>
        <end position="26"/>
    </location>
</feature>
<evidence type="ECO:0000313" key="2">
    <source>
        <dbReference type="EMBL" id="MDH7638603.1"/>
    </source>
</evidence>
<proteinExistence type="predicted"/>
<comment type="caution">
    <text evidence="2">The sequence shown here is derived from an EMBL/GenBank/DDBJ whole genome shotgun (WGS) entry which is preliminary data.</text>
</comment>
<name>A0ABT6MZY2_9SPHN</name>
<organism evidence="2 3">
    <name type="scientific">Sphingomonas oryzagri</name>
    <dbReference type="NCBI Taxonomy" id="3042314"/>
    <lineage>
        <taxon>Bacteria</taxon>
        <taxon>Pseudomonadati</taxon>
        <taxon>Pseudomonadota</taxon>
        <taxon>Alphaproteobacteria</taxon>
        <taxon>Sphingomonadales</taxon>
        <taxon>Sphingomonadaceae</taxon>
        <taxon>Sphingomonas</taxon>
    </lineage>
</organism>
<dbReference type="InterPro" id="IPR019285">
    <property type="entry name" value="DUF2336"/>
</dbReference>
<evidence type="ECO:0000313" key="3">
    <source>
        <dbReference type="Proteomes" id="UP001160625"/>
    </source>
</evidence>
<dbReference type="RefSeq" id="WP_281043894.1">
    <property type="nucleotide sequence ID" value="NZ_JARYGZ010000001.1"/>
</dbReference>
<dbReference type="EMBL" id="JARYGZ010000001">
    <property type="protein sequence ID" value="MDH7638603.1"/>
    <property type="molecule type" value="Genomic_DNA"/>
</dbReference>
<evidence type="ECO:0000256" key="1">
    <source>
        <dbReference type="SAM" id="MobiDB-lite"/>
    </source>
</evidence>